<keyword evidence="2" id="KW-1185">Reference proteome</keyword>
<accession>A0ABU0GY36</accession>
<dbReference type="Proteomes" id="UP001241988">
    <property type="component" value="Unassembled WGS sequence"/>
</dbReference>
<evidence type="ECO:0000313" key="2">
    <source>
        <dbReference type="Proteomes" id="UP001241988"/>
    </source>
</evidence>
<name>A0ABU0GY36_9BACL</name>
<comment type="caution">
    <text evidence="1">The sequence shown here is derived from an EMBL/GenBank/DDBJ whole genome shotgun (WGS) entry which is preliminary data.</text>
</comment>
<organism evidence="1 2">
    <name type="scientific">Planomicrobium stackebrandtii</name>
    <dbReference type="NCBI Taxonomy" id="253160"/>
    <lineage>
        <taxon>Bacteria</taxon>
        <taxon>Bacillati</taxon>
        <taxon>Bacillota</taxon>
        <taxon>Bacilli</taxon>
        <taxon>Bacillales</taxon>
        <taxon>Caryophanaceae</taxon>
        <taxon>Planomicrobium</taxon>
    </lineage>
</organism>
<sequence>MIAKLKIVFSFFLLAGVVLLLAGVDETFNL</sequence>
<protein>
    <submittedName>
        <fullName evidence="1">Uncharacterized protein</fullName>
    </submittedName>
</protein>
<gene>
    <name evidence="1" type="ORF">QOZ98_002288</name>
</gene>
<evidence type="ECO:0000313" key="1">
    <source>
        <dbReference type="EMBL" id="MDQ0429460.1"/>
    </source>
</evidence>
<reference evidence="1 2" key="1">
    <citation type="submission" date="2023-07" db="EMBL/GenBank/DDBJ databases">
        <title>Genomic Encyclopedia of Type Strains, Phase IV (KMG-IV): sequencing the most valuable type-strain genomes for metagenomic binning, comparative biology and taxonomic classification.</title>
        <authorList>
            <person name="Goeker M."/>
        </authorList>
    </citation>
    <scope>NUCLEOTIDE SEQUENCE [LARGE SCALE GENOMIC DNA]</scope>
    <source>
        <strain evidence="1 2">DSM 16419</strain>
    </source>
</reference>
<proteinExistence type="predicted"/>
<dbReference type="EMBL" id="JAUSWB010000005">
    <property type="protein sequence ID" value="MDQ0429460.1"/>
    <property type="molecule type" value="Genomic_DNA"/>
</dbReference>